<name>A0A0G4FUT7_9ALVE</name>
<proteinExistence type="predicted"/>
<dbReference type="VEuPathDB" id="CryptoDB:Cvel_18737"/>
<dbReference type="EMBL" id="CDMZ01000630">
    <property type="protein sequence ID" value="CEM18359.1"/>
    <property type="molecule type" value="Genomic_DNA"/>
</dbReference>
<accession>A0A0G4FUT7</accession>
<gene>
    <name evidence="2" type="ORF">Cvel_18737</name>
</gene>
<sequence length="342" mass="37731">MRNGKGSAHTSRRGSVSVCGSDGTLSAFPLSERVLLQKSLQNISGGEDSAGGWRRSSSSQRAKRTGSVGSDGNLSAFPISERVMLQKSLQNIAGGRGGGGMIAQGGGMGFRDFEEEDSRARMGCRSAADCIFFIAKPITKPDSRSRKRSLQSRRTLRQTASAPSRLFTATKTNRIAVTSSCGISTAAVAPCAIPPAFSQASWEDRCREVRSRRDEKVLDVRMAPLLRMKGAEKRERERRRSAEWLKSLCAVAVCHLMWGVPQALSQLRTLAAYRRKQTATIQRRTQQATRRLRRFSTVQKPIPNLTSSLPTDFEPLVREMSPKTSNPRAVVVNLASRTRWFR</sequence>
<organism evidence="2">
    <name type="scientific">Chromera velia CCMP2878</name>
    <dbReference type="NCBI Taxonomy" id="1169474"/>
    <lineage>
        <taxon>Eukaryota</taxon>
        <taxon>Sar</taxon>
        <taxon>Alveolata</taxon>
        <taxon>Colpodellida</taxon>
        <taxon>Chromeraceae</taxon>
        <taxon>Chromera</taxon>
    </lineage>
</organism>
<feature type="compositionally biased region" description="Basic residues" evidence="1">
    <location>
        <begin position="145"/>
        <end position="156"/>
    </location>
</feature>
<feature type="region of interest" description="Disordered" evidence="1">
    <location>
        <begin position="45"/>
        <end position="73"/>
    </location>
</feature>
<evidence type="ECO:0000313" key="2">
    <source>
        <dbReference type="EMBL" id="CEM18359.1"/>
    </source>
</evidence>
<protein>
    <submittedName>
        <fullName evidence="2">Uncharacterized protein</fullName>
    </submittedName>
</protein>
<feature type="region of interest" description="Disordered" evidence="1">
    <location>
        <begin position="142"/>
        <end position="161"/>
    </location>
</feature>
<evidence type="ECO:0000256" key="1">
    <source>
        <dbReference type="SAM" id="MobiDB-lite"/>
    </source>
</evidence>
<dbReference type="AlphaFoldDB" id="A0A0G4FUT7"/>
<reference evidence="2" key="1">
    <citation type="submission" date="2014-11" db="EMBL/GenBank/DDBJ databases">
        <authorList>
            <person name="Otto D Thomas"/>
            <person name="Naeem Raeece"/>
        </authorList>
    </citation>
    <scope>NUCLEOTIDE SEQUENCE</scope>
</reference>